<dbReference type="GO" id="GO:0004386">
    <property type="term" value="F:helicase activity"/>
    <property type="evidence" value="ECO:0007669"/>
    <property type="project" value="UniProtKB-KW"/>
</dbReference>
<proteinExistence type="predicted"/>
<keyword evidence="2" id="KW-0378">Hydrolase</keyword>
<dbReference type="EMBL" id="LK996017">
    <property type="protein sequence ID" value="CDX00700.1"/>
    <property type="molecule type" value="Genomic_DNA"/>
</dbReference>
<accession>A0A098AX67</accession>
<keyword evidence="2" id="KW-0547">Nucleotide-binding</keyword>
<sequence length="302" mass="34844">MIDELTTGRTPVVIASEINTMKRQMEKILLVHAIEIGRRLKEVRAMIPYGEWGDWLKVSVNYSQRTAQRLMALFDAYGEYLSLPPAGESSQNRAMLQGGERLQTKEGRTLPNLTFVQALTLLELPEEERAEFLMEMDVEGMSTRQLKQAVEQRQEARREADQAVTERDQARQESTALRDDLDKEKNKNARLAAERDSLKAEIHGLERVKGELEQEIENKKASYDKLKERSGYKTIKKMEVSLNEAYGKAEANKIAFLYDSLFKTFKELAYEMTKFAGKNPELHAIYKEKIHDFLHNALREKL</sequence>
<evidence type="ECO:0000313" key="2">
    <source>
        <dbReference type="EMBL" id="CDX00700.1"/>
    </source>
</evidence>
<organism evidence="2">
    <name type="scientific">Desulfitobacterium hafniense</name>
    <name type="common">Desulfitobacterium frappieri</name>
    <dbReference type="NCBI Taxonomy" id="49338"/>
    <lineage>
        <taxon>Bacteria</taxon>
        <taxon>Bacillati</taxon>
        <taxon>Bacillota</taxon>
        <taxon>Clostridia</taxon>
        <taxon>Eubacteriales</taxon>
        <taxon>Desulfitobacteriaceae</taxon>
        <taxon>Desulfitobacterium</taxon>
    </lineage>
</organism>
<evidence type="ECO:0000256" key="1">
    <source>
        <dbReference type="SAM" id="MobiDB-lite"/>
    </source>
</evidence>
<dbReference type="InterPro" id="IPR021451">
    <property type="entry name" value="DUF3102"/>
</dbReference>
<dbReference type="Pfam" id="PF11300">
    <property type="entry name" value="DUF3102"/>
    <property type="match status" value="1"/>
</dbReference>
<feature type="compositionally biased region" description="Basic and acidic residues" evidence="1">
    <location>
        <begin position="150"/>
        <end position="187"/>
    </location>
</feature>
<protein>
    <submittedName>
        <fullName evidence="2">Protein export cytoplasm protein SecA ATPase RNA helicase</fullName>
    </submittedName>
</protein>
<feature type="region of interest" description="Disordered" evidence="1">
    <location>
        <begin position="144"/>
        <end position="187"/>
    </location>
</feature>
<reference evidence="2" key="1">
    <citation type="submission" date="2014-07" db="EMBL/GenBank/DDBJ databases">
        <authorList>
            <person name="Hornung V.Bastian."/>
        </authorList>
    </citation>
    <scope>NUCLEOTIDE SEQUENCE</scope>
    <source>
        <strain evidence="2">PCE-S</strain>
    </source>
</reference>
<dbReference type="AlphaFoldDB" id="A0A098AX67"/>
<name>A0A098AX67_DESHA</name>
<gene>
    <name evidence="2" type="ORF">DPCES_0813</name>
</gene>
<dbReference type="RefSeq" id="WP_208925305.1">
    <property type="nucleotide sequence ID" value="NZ_JAYFNZ010000025.1"/>
</dbReference>
<keyword evidence="2" id="KW-0347">Helicase</keyword>
<keyword evidence="2" id="KW-0067">ATP-binding</keyword>
<dbReference type="PATRIC" id="fig|49338.4.peg.874"/>